<evidence type="ECO:0000313" key="5">
    <source>
        <dbReference type="EMBL" id="OIO06929.1"/>
    </source>
</evidence>
<reference evidence="5 6" key="1">
    <citation type="journal article" date="2016" name="Environ. Microbiol.">
        <title>Genomic resolution of a cold subsurface aquifer community provides metabolic insights for novel microbes adapted to high CO concentrations.</title>
        <authorList>
            <person name="Probst A.J."/>
            <person name="Castelle C.J."/>
            <person name="Singh A."/>
            <person name="Brown C.T."/>
            <person name="Anantharaman K."/>
            <person name="Sharon I."/>
            <person name="Hug L.A."/>
            <person name="Burstein D."/>
            <person name="Emerson J.B."/>
            <person name="Thomas B.C."/>
            <person name="Banfield J.F."/>
        </authorList>
    </citation>
    <scope>NUCLEOTIDE SEQUENCE [LARGE SCALE GENOMIC DNA]</scope>
    <source>
        <strain evidence="5">CG1_02_37_44</strain>
    </source>
</reference>
<dbReference type="GO" id="GO:0022857">
    <property type="term" value="F:transmembrane transporter activity"/>
    <property type="evidence" value="ECO:0007669"/>
    <property type="project" value="TreeGrafter"/>
</dbReference>
<dbReference type="SMART" id="SM00382">
    <property type="entry name" value="AAA"/>
    <property type="match status" value="1"/>
</dbReference>
<dbReference type="InterPro" id="IPR015854">
    <property type="entry name" value="ABC_transpr_LolD-like"/>
</dbReference>
<dbReference type="InterPro" id="IPR003439">
    <property type="entry name" value="ABC_transporter-like_ATP-bd"/>
</dbReference>
<dbReference type="PANTHER" id="PTHR24220:SF86">
    <property type="entry name" value="ABC TRANSPORTER ABCH.1"/>
    <property type="match status" value="1"/>
</dbReference>
<dbReference type="EMBL" id="MNUU01000064">
    <property type="protein sequence ID" value="OIO06929.1"/>
    <property type="molecule type" value="Genomic_DNA"/>
</dbReference>
<dbReference type="STRING" id="1805146.AUJ27_03345"/>
<comment type="caution">
    <text evidence="5">The sequence shown here is derived from an EMBL/GenBank/DDBJ whole genome shotgun (WGS) entry which is preliminary data.</text>
</comment>
<sequence>MIEVKNLEKVYQNDAIKTPALNGVSFNIEPGEFVAITGPSGSGKSTLMHIMCFLDRPSSGIYKFEGKGIDDLTDDELARIRNKRMGFIFQAYNLLPRTTVFDNVKLPLIYSGLSRATEQKLVKEAVEAVGMGHRINFHPNQLSGGEQQRAAIARALVNNPSVIFADEPTGNLDSKSGKVVMALLQNLNDKGHTIVLVTHEKYTSEHAKRIIQLHDGKIISDEDIRQRRYAKDEKELIK</sequence>
<dbReference type="InterPro" id="IPR017911">
    <property type="entry name" value="MacB-like_ATP-bd"/>
</dbReference>
<dbReference type="InterPro" id="IPR017871">
    <property type="entry name" value="ABC_transporter-like_CS"/>
</dbReference>
<dbReference type="GO" id="GO:0016887">
    <property type="term" value="F:ATP hydrolysis activity"/>
    <property type="evidence" value="ECO:0007669"/>
    <property type="project" value="InterPro"/>
</dbReference>
<dbReference type="Gene3D" id="3.40.50.300">
    <property type="entry name" value="P-loop containing nucleotide triphosphate hydrolases"/>
    <property type="match status" value="1"/>
</dbReference>
<protein>
    <submittedName>
        <fullName evidence="5">Macrolide ABC transporter ATP-binding protein</fullName>
    </submittedName>
</protein>
<dbReference type="GO" id="GO:0005886">
    <property type="term" value="C:plasma membrane"/>
    <property type="evidence" value="ECO:0007669"/>
    <property type="project" value="TreeGrafter"/>
</dbReference>
<dbReference type="GO" id="GO:0098796">
    <property type="term" value="C:membrane protein complex"/>
    <property type="evidence" value="ECO:0007669"/>
    <property type="project" value="UniProtKB-ARBA"/>
</dbReference>
<evidence type="ECO:0000313" key="6">
    <source>
        <dbReference type="Proteomes" id="UP000183192"/>
    </source>
</evidence>
<dbReference type="PROSITE" id="PS00211">
    <property type="entry name" value="ABC_TRANSPORTER_1"/>
    <property type="match status" value="1"/>
</dbReference>
<evidence type="ECO:0000256" key="3">
    <source>
        <dbReference type="ARBA" id="ARBA00022840"/>
    </source>
</evidence>
<keyword evidence="2" id="KW-0547">Nucleotide-binding</keyword>
<keyword evidence="3 5" id="KW-0067">ATP-binding</keyword>
<evidence type="ECO:0000256" key="1">
    <source>
        <dbReference type="ARBA" id="ARBA00022448"/>
    </source>
</evidence>
<dbReference type="PANTHER" id="PTHR24220">
    <property type="entry name" value="IMPORT ATP-BINDING PROTEIN"/>
    <property type="match status" value="1"/>
</dbReference>
<organism evidence="5 6">
    <name type="scientific">Candidatus Falkowbacteria bacterium CG1_02_37_44</name>
    <dbReference type="NCBI Taxonomy" id="1805146"/>
    <lineage>
        <taxon>Bacteria</taxon>
        <taxon>Candidatus Falkowiibacteriota</taxon>
    </lineage>
</organism>
<feature type="domain" description="ABC transporter" evidence="4">
    <location>
        <begin position="2"/>
        <end position="237"/>
    </location>
</feature>
<dbReference type="PROSITE" id="PS50893">
    <property type="entry name" value="ABC_TRANSPORTER_2"/>
    <property type="match status" value="1"/>
</dbReference>
<proteinExistence type="predicted"/>
<dbReference type="AlphaFoldDB" id="A0A1J4T6D3"/>
<evidence type="ECO:0000259" key="4">
    <source>
        <dbReference type="PROSITE" id="PS50893"/>
    </source>
</evidence>
<gene>
    <name evidence="5" type="ORF">AUJ27_03345</name>
</gene>
<dbReference type="CDD" id="cd03255">
    <property type="entry name" value="ABC_MJ0796_LolCDE_FtsE"/>
    <property type="match status" value="1"/>
</dbReference>
<dbReference type="FunFam" id="3.40.50.300:FF:000032">
    <property type="entry name" value="Export ABC transporter ATP-binding protein"/>
    <property type="match status" value="1"/>
</dbReference>
<name>A0A1J4T6D3_9BACT</name>
<dbReference type="InterPro" id="IPR027417">
    <property type="entry name" value="P-loop_NTPase"/>
</dbReference>
<dbReference type="InterPro" id="IPR003593">
    <property type="entry name" value="AAA+_ATPase"/>
</dbReference>
<evidence type="ECO:0000256" key="2">
    <source>
        <dbReference type="ARBA" id="ARBA00022741"/>
    </source>
</evidence>
<keyword evidence="1" id="KW-0813">Transport</keyword>
<dbReference type="Pfam" id="PF00005">
    <property type="entry name" value="ABC_tran"/>
    <property type="match status" value="1"/>
</dbReference>
<accession>A0A1J4T6D3</accession>
<dbReference type="GO" id="GO:0005524">
    <property type="term" value="F:ATP binding"/>
    <property type="evidence" value="ECO:0007669"/>
    <property type="project" value="UniProtKB-KW"/>
</dbReference>
<dbReference type="Proteomes" id="UP000183192">
    <property type="component" value="Unassembled WGS sequence"/>
</dbReference>
<dbReference type="SUPFAM" id="SSF52540">
    <property type="entry name" value="P-loop containing nucleoside triphosphate hydrolases"/>
    <property type="match status" value="1"/>
</dbReference>